<feature type="transmembrane region" description="Helical" evidence="9">
    <location>
        <begin position="46"/>
        <end position="63"/>
    </location>
</feature>
<evidence type="ECO:0000256" key="2">
    <source>
        <dbReference type="ARBA" id="ARBA00022448"/>
    </source>
</evidence>
<name>A0ABS7KAF8_9BACI</name>
<evidence type="ECO:0000256" key="5">
    <source>
        <dbReference type="ARBA" id="ARBA00022692"/>
    </source>
</evidence>
<dbReference type="InterPro" id="IPR055348">
    <property type="entry name" value="DctQ"/>
</dbReference>
<dbReference type="PANTHER" id="PTHR35011:SF2">
    <property type="entry name" value="2,3-DIKETO-L-GULONATE TRAP TRANSPORTER SMALL PERMEASE PROTEIN YIAM"/>
    <property type="match status" value="1"/>
</dbReference>
<dbReference type="Proteomes" id="UP000769780">
    <property type="component" value="Unassembled WGS sequence"/>
</dbReference>
<evidence type="ECO:0000313" key="12">
    <source>
        <dbReference type="Proteomes" id="UP000769780"/>
    </source>
</evidence>
<evidence type="ECO:0000313" key="11">
    <source>
        <dbReference type="EMBL" id="MBY0099218.1"/>
    </source>
</evidence>
<feature type="transmembrane region" description="Helical" evidence="9">
    <location>
        <begin position="84"/>
        <end position="106"/>
    </location>
</feature>
<feature type="domain" description="Tripartite ATP-independent periplasmic transporters DctQ component" evidence="10">
    <location>
        <begin position="23"/>
        <end position="151"/>
    </location>
</feature>
<evidence type="ECO:0000256" key="1">
    <source>
        <dbReference type="ARBA" id="ARBA00004429"/>
    </source>
</evidence>
<dbReference type="InterPro" id="IPR007387">
    <property type="entry name" value="TRAP_DctQ"/>
</dbReference>
<comment type="similarity">
    <text evidence="8">Belongs to the TRAP transporter small permease family.</text>
</comment>
<keyword evidence="12" id="KW-1185">Reference proteome</keyword>
<keyword evidence="7 9" id="KW-0472">Membrane</keyword>
<evidence type="ECO:0000256" key="4">
    <source>
        <dbReference type="ARBA" id="ARBA00022519"/>
    </source>
</evidence>
<gene>
    <name evidence="11" type="ORF">H0185_20840</name>
</gene>
<feature type="transmembrane region" description="Helical" evidence="9">
    <location>
        <begin position="126"/>
        <end position="145"/>
    </location>
</feature>
<reference evidence="11 12" key="1">
    <citation type="submission" date="2020-07" db="EMBL/GenBank/DDBJ databases">
        <title>Fungal Genomes of the International Space Station.</title>
        <authorList>
            <person name="Seuylemezian A."/>
            <person name="Singh N.K."/>
            <person name="Wood J."/>
            <person name="Venkateswaran K."/>
        </authorList>
    </citation>
    <scope>NUCLEOTIDE SEQUENCE [LARGE SCALE GENOMIC DNA]</scope>
    <source>
        <strain evidence="11 12">PL-B2</strain>
    </source>
</reference>
<sequence length="175" mass="20199">MKIIRWLDEHIEKVFLVFFSVIMVAVIFLQVVMRQLDHSLSWSEELARYCFIWLIYIGISLGVKEQKHVKIDALLVVLSKKGQTVLHFIANLFFMAFAVYVLIFGYELANQLLQFGQKSPAIQIPMGFVYMATPVGMGLTLIRLVQHQIKLIGTFMDKSSKIETISKDQERRITS</sequence>
<proteinExistence type="inferred from homology"/>
<evidence type="ECO:0000259" key="10">
    <source>
        <dbReference type="Pfam" id="PF04290"/>
    </source>
</evidence>
<keyword evidence="4" id="KW-0997">Cell inner membrane</keyword>
<evidence type="ECO:0000256" key="9">
    <source>
        <dbReference type="SAM" id="Phobius"/>
    </source>
</evidence>
<keyword evidence="6 9" id="KW-1133">Transmembrane helix</keyword>
<dbReference type="EMBL" id="JACWFH010000033">
    <property type="protein sequence ID" value="MBY0099218.1"/>
    <property type="molecule type" value="Genomic_DNA"/>
</dbReference>
<evidence type="ECO:0000256" key="7">
    <source>
        <dbReference type="ARBA" id="ARBA00023136"/>
    </source>
</evidence>
<organism evidence="11 12">
    <name type="scientific">Mesobacillus maritimus</name>
    <dbReference type="NCBI Taxonomy" id="1643336"/>
    <lineage>
        <taxon>Bacteria</taxon>
        <taxon>Bacillati</taxon>
        <taxon>Bacillota</taxon>
        <taxon>Bacilli</taxon>
        <taxon>Bacillales</taxon>
        <taxon>Bacillaceae</taxon>
        <taxon>Mesobacillus</taxon>
    </lineage>
</organism>
<evidence type="ECO:0000256" key="8">
    <source>
        <dbReference type="ARBA" id="ARBA00038436"/>
    </source>
</evidence>
<keyword evidence="5 9" id="KW-0812">Transmembrane</keyword>
<protein>
    <submittedName>
        <fullName evidence="11">TRAP transporter small permease</fullName>
    </submittedName>
</protein>
<keyword evidence="3" id="KW-1003">Cell membrane</keyword>
<comment type="subcellular location">
    <subcellularLocation>
        <location evidence="1">Cell inner membrane</location>
        <topology evidence="1">Multi-pass membrane protein</topology>
    </subcellularLocation>
</comment>
<comment type="caution">
    <text evidence="11">The sequence shown here is derived from an EMBL/GenBank/DDBJ whole genome shotgun (WGS) entry which is preliminary data.</text>
</comment>
<accession>A0ABS7KAF8</accession>
<feature type="transmembrane region" description="Helical" evidence="9">
    <location>
        <begin position="14"/>
        <end position="34"/>
    </location>
</feature>
<keyword evidence="2" id="KW-0813">Transport</keyword>
<dbReference type="Pfam" id="PF04290">
    <property type="entry name" value="DctQ"/>
    <property type="match status" value="1"/>
</dbReference>
<dbReference type="PANTHER" id="PTHR35011">
    <property type="entry name" value="2,3-DIKETO-L-GULONATE TRAP TRANSPORTER SMALL PERMEASE PROTEIN YIAM"/>
    <property type="match status" value="1"/>
</dbReference>
<evidence type="ECO:0000256" key="3">
    <source>
        <dbReference type="ARBA" id="ARBA00022475"/>
    </source>
</evidence>
<evidence type="ECO:0000256" key="6">
    <source>
        <dbReference type="ARBA" id="ARBA00022989"/>
    </source>
</evidence>